<dbReference type="PANTHER" id="PTHR12875:SF0">
    <property type="entry name" value="GOLGI TO ER TRAFFIC PROTEIN 4 HOMOLOG"/>
    <property type="match status" value="1"/>
</dbReference>
<evidence type="ECO:0000313" key="4">
    <source>
        <dbReference type="Proteomes" id="UP000076744"/>
    </source>
</evidence>
<dbReference type="Gene3D" id="1.25.40.10">
    <property type="entry name" value="Tetratricopeptide repeat domain"/>
    <property type="match status" value="1"/>
</dbReference>
<dbReference type="STRING" id="1081104.A0A168DD78"/>
<evidence type="ECO:0000313" key="3">
    <source>
        <dbReference type="EMBL" id="OAA72463.1"/>
    </source>
</evidence>
<dbReference type="GO" id="GO:0045048">
    <property type="term" value="P:protein insertion into ER membrane"/>
    <property type="evidence" value="ECO:0007669"/>
    <property type="project" value="InterPro"/>
</dbReference>
<comment type="caution">
    <text evidence="3">The sequence shown here is derived from an EMBL/GenBank/DDBJ whole genome shotgun (WGS) entry which is preliminary data.</text>
</comment>
<gene>
    <name evidence="3" type="ORF">ISF_01536</name>
</gene>
<evidence type="ECO:0000256" key="1">
    <source>
        <dbReference type="ARBA" id="ARBA00005351"/>
    </source>
</evidence>
<name>A0A168DD78_CORFA</name>
<dbReference type="Proteomes" id="UP000076744">
    <property type="component" value="Unassembled WGS sequence"/>
</dbReference>
<dbReference type="RefSeq" id="XP_018707909.1">
    <property type="nucleotide sequence ID" value="XM_018845143.1"/>
</dbReference>
<evidence type="ECO:0008006" key="5">
    <source>
        <dbReference type="Google" id="ProtNLM"/>
    </source>
</evidence>
<feature type="region of interest" description="Disordered" evidence="2">
    <location>
        <begin position="288"/>
        <end position="330"/>
    </location>
</feature>
<feature type="compositionally biased region" description="Gly residues" evidence="2">
    <location>
        <begin position="303"/>
        <end position="313"/>
    </location>
</feature>
<dbReference type="Pfam" id="PF04190">
    <property type="entry name" value="GET4"/>
    <property type="match status" value="1"/>
</dbReference>
<comment type="similarity">
    <text evidence="1">Belongs to the GET4 family.</text>
</comment>
<dbReference type="InterPro" id="IPR011990">
    <property type="entry name" value="TPR-like_helical_dom_sf"/>
</dbReference>
<dbReference type="AlphaFoldDB" id="A0A168DD78"/>
<organism evidence="3 4">
    <name type="scientific">Cordyceps fumosorosea (strain ARSEF 2679)</name>
    <name type="common">Isaria fumosorosea</name>
    <dbReference type="NCBI Taxonomy" id="1081104"/>
    <lineage>
        <taxon>Eukaryota</taxon>
        <taxon>Fungi</taxon>
        <taxon>Dikarya</taxon>
        <taxon>Ascomycota</taxon>
        <taxon>Pezizomycotina</taxon>
        <taxon>Sordariomycetes</taxon>
        <taxon>Hypocreomycetidae</taxon>
        <taxon>Hypocreales</taxon>
        <taxon>Cordycipitaceae</taxon>
        <taxon>Cordyceps</taxon>
    </lineage>
</organism>
<protein>
    <recommendedName>
        <fullName evidence="5">Protein family UPF0363</fullName>
    </recommendedName>
</protein>
<dbReference type="InterPro" id="IPR007317">
    <property type="entry name" value="GET4"/>
</dbReference>
<reference evidence="3 4" key="1">
    <citation type="journal article" date="2016" name="Genome Biol. Evol.">
        <title>Divergent and convergent evolution of fungal pathogenicity.</title>
        <authorList>
            <person name="Shang Y."/>
            <person name="Xiao G."/>
            <person name="Zheng P."/>
            <person name="Cen K."/>
            <person name="Zhan S."/>
            <person name="Wang C."/>
        </authorList>
    </citation>
    <scope>NUCLEOTIDE SEQUENCE [LARGE SCALE GENOMIC DNA]</scope>
    <source>
        <strain evidence="3 4">ARSEF 2679</strain>
    </source>
</reference>
<keyword evidence="4" id="KW-1185">Reference proteome</keyword>
<dbReference type="PANTHER" id="PTHR12875">
    <property type="entry name" value="GOLGI TO ER TRAFFIC PROTEIN 4 HOMOLOG"/>
    <property type="match status" value="1"/>
</dbReference>
<dbReference type="EMBL" id="AZHB01000002">
    <property type="protein sequence ID" value="OAA72463.1"/>
    <property type="molecule type" value="Genomic_DNA"/>
</dbReference>
<dbReference type="GO" id="GO:0072380">
    <property type="term" value="C:TRC complex"/>
    <property type="evidence" value="ECO:0007669"/>
    <property type="project" value="TreeGrafter"/>
</dbReference>
<dbReference type="OrthoDB" id="10252405at2759"/>
<proteinExistence type="inferred from homology"/>
<dbReference type="GeneID" id="30017828"/>
<accession>A0A168DD78</accession>
<sequence>MASKVDRIVAGLLETIAAGDYYKAHQDANSKAIRYIHKKDWTAAVDILYSVAQALLKAGNGGSGGDLCNQLVDVYKQAGLKPNEKNNGRLCTLLRFFDSEEPTRNEFIKKMLGWSANDPELHHEVGSLYAAEHNTDEAEKHLIRGTEKSAGVLFRMEYAWYKESGKESVERAAWYAARAVLPNLLVGNVRDANTCYRLFVDTLRADHPNLTVEDVPAPPGSGAEVLHVFSDLPLLNFLGLLLLTVQRGARKMFLKLKSNYTAQINEVEGGDWDEALERIEEKYFSAPRPAQSDPLMDMMSRVFGGGGGGGAGGQPPQQKGRPALPADAVD</sequence>
<evidence type="ECO:0000256" key="2">
    <source>
        <dbReference type="SAM" id="MobiDB-lite"/>
    </source>
</evidence>